<evidence type="ECO:0000313" key="3">
    <source>
        <dbReference type="EMBL" id="GAA1994665.1"/>
    </source>
</evidence>
<dbReference type="Pfam" id="PF18911">
    <property type="entry name" value="PKD_4"/>
    <property type="match status" value="1"/>
</dbReference>
<dbReference type="Pfam" id="PF04122">
    <property type="entry name" value="CW_binding_2"/>
    <property type="match status" value="3"/>
</dbReference>
<dbReference type="InterPro" id="IPR011050">
    <property type="entry name" value="Pectin_lyase_fold/virulence"/>
</dbReference>
<dbReference type="Gene3D" id="3.40.50.12090">
    <property type="match status" value="2"/>
</dbReference>
<dbReference type="InterPro" id="IPR012334">
    <property type="entry name" value="Pectin_lyas_fold"/>
</dbReference>
<dbReference type="InterPro" id="IPR039448">
    <property type="entry name" value="Beta_helix"/>
</dbReference>
<evidence type="ECO:0000259" key="2">
    <source>
        <dbReference type="PROSITE" id="PS50093"/>
    </source>
</evidence>
<evidence type="ECO:0000256" key="1">
    <source>
        <dbReference type="SAM" id="MobiDB-lite"/>
    </source>
</evidence>
<comment type="caution">
    <text evidence="3">The sequence shown here is derived from an EMBL/GenBank/DDBJ whole genome shotgun (WGS) entry which is preliminary data.</text>
</comment>
<accession>A0ABN2T029</accession>
<feature type="domain" description="PKD" evidence="2">
    <location>
        <begin position="491"/>
        <end position="535"/>
    </location>
</feature>
<feature type="region of interest" description="Disordered" evidence="1">
    <location>
        <begin position="552"/>
        <end position="574"/>
    </location>
</feature>
<dbReference type="SMART" id="SM00089">
    <property type="entry name" value="PKD"/>
    <property type="match status" value="2"/>
</dbReference>
<dbReference type="SUPFAM" id="SSF51126">
    <property type="entry name" value="Pectin lyase-like"/>
    <property type="match status" value="1"/>
</dbReference>
<dbReference type="InterPro" id="IPR000601">
    <property type="entry name" value="PKD_dom"/>
</dbReference>
<dbReference type="PANTHER" id="PTHR30032:SF8">
    <property type="entry name" value="GERMINATION-SPECIFIC N-ACETYLMURAMOYL-L-ALANINE AMIDASE"/>
    <property type="match status" value="1"/>
</dbReference>
<proteinExistence type="predicted"/>
<dbReference type="PANTHER" id="PTHR30032">
    <property type="entry name" value="N-ACETYLMURAMOYL-L-ALANINE AMIDASE-RELATED"/>
    <property type="match status" value="1"/>
</dbReference>
<protein>
    <recommendedName>
        <fullName evidence="2">PKD domain-containing protein</fullName>
    </recommendedName>
</protein>
<dbReference type="PROSITE" id="PS50093">
    <property type="entry name" value="PKD"/>
    <property type="match status" value="2"/>
</dbReference>
<dbReference type="Gene3D" id="2.60.40.10">
    <property type="entry name" value="Immunoglobulins"/>
    <property type="match status" value="2"/>
</dbReference>
<dbReference type="Gene3D" id="2.160.20.10">
    <property type="entry name" value="Single-stranded right-handed beta-helix, Pectin lyase-like"/>
    <property type="match status" value="1"/>
</dbReference>
<sequence length="879" mass="87799">MFVDASGSPCSDEGPTAGTGPLPFCTLPAALASPTVGSGTTISLRGTFPGGVDVTKSGITIQGNFALIRGGAYGMSISGQHDVHVDHLRFGGQAGEAVRVDASSGIALSHISASGSQIGAATPDTTLPAIRLTGVTGASITAGSIHNNGGPGLAVQGSSQVVVSGTVVAANGGGGIRLTDTATADVVSDTVDENCGAGIAVLGVSTDVNLANTIDSNARTCGAVAGAALVVDVSGAGTWPTVDSNILTATPGADTIVLQGGPIPDGPSFDAAGHGTHDLSVDPGFASALAAGSFLRADFGLAPTSPAIDSGDSGARDEPARDAVGNPPVDDPHVADTGSGPIGYADRGTLEYTRYAAPNPTITATTGTTPATYRTVSVDVTGDGGAWWPIVSYSVDFGDGSSTGTLPYPATAPLPTHAYTEDKTYEGTVTTTDSQGNTSKKGFSVAVAKRVWPLPTLLLWEGGSVYGPSGEVTAEVQAPAADPCLGSISADFGDGSPAEMWIYAPGYGCSDTTVTHPYTKPGTYTVTVTATDKDGWPAAGPLVKQITVYGPPTPVPPPTTPPTTPAPSSPTVHRIGGTDRYETARLVSQAQWKPGSASAVVLARGDQAPDALSGVPLAAHVHGPLLLTDPEALDAATRAEIDRATGGPGPSKTVYILGGDKAVSPGVEAGLRKAGYTVVRYQGADRYRTSLAVAGAFGGTSHVIVATGRDFPDALAAGPLGAVENAPIVLSDGDTLDPAVAGFVWSHQNIDPVGGAAQRAVAKIYTTGRIVSHDLAGPTRYETAAAVSDVIARVTGHAPTGLGVASGESFPDALTGGAYAANAGMPLLITEPDTLAEPSRVRLAQWANTLSAVTVFGGPKAVADTVVSSVAAAVKGKVQ</sequence>
<feature type="domain" description="PKD" evidence="2">
    <location>
        <begin position="389"/>
        <end position="447"/>
    </location>
</feature>
<dbReference type="InterPro" id="IPR051922">
    <property type="entry name" value="Bact_Sporulation_Assoc"/>
</dbReference>
<dbReference type="InterPro" id="IPR035986">
    <property type="entry name" value="PKD_dom_sf"/>
</dbReference>
<feature type="region of interest" description="Disordered" evidence="1">
    <location>
        <begin position="305"/>
        <end position="343"/>
    </location>
</feature>
<dbReference type="SUPFAM" id="SSF49299">
    <property type="entry name" value="PKD domain"/>
    <property type="match status" value="2"/>
</dbReference>
<gene>
    <name evidence="3" type="ORF">GCM10009838_68770</name>
</gene>
<organism evidence="3 4">
    <name type="scientific">Catenulispora subtropica</name>
    <dbReference type="NCBI Taxonomy" id="450798"/>
    <lineage>
        <taxon>Bacteria</taxon>
        <taxon>Bacillati</taxon>
        <taxon>Actinomycetota</taxon>
        <taxon>Actinomycetes</taxon>
        <taxon>Catenulisporales</taxon>
        <taxon>Catenulisporaceae</taxon>
        <taxon>Catenulispora</taxon>
    </lineage>
</organism>
<dbReference type="InterPro" id="IPR022409">
    <property type="entry name" value="PKD/Chitinase_dom"/>
</dbReference>
<dbReference type="CDD" id="cd00146">
    <property type="entry name" value="PKD"/>
    <property type="match status" value="2"/>
</dbReference>
<reference evidence="3 4" key="1">
    <citation type="journal article" date="2019" name="Int. J. Syst. Evol. Microbiol.">
        <title>The Global Catalogue of Microorganisms (GCM) 10K type strain sequencing project: providing services to taxonomists for standard genome sequencing and annotation.</title>
        <authorList>
            <consortium name="The Broad Institute Genomics Platform"/>
            <consortium name="The Broad Institute Genome Sequencing Center for Infectious Disease"/>
            <person name="Wu L."/>
            <person name="Ma J."/>
        </authorList>
    </citation>
    <scope>NUCLEOTIDE SEQUENCE [LARGE SCALE GENOMIC DNA]</scope>
    <source>
        <strain evidence="3 4">JCM 16013</strain>
    </source>
</reference>
<keyword evidence="4" id="KW-1185">Reference proteome</keyword>
<evidence type="ECO:0000313" key="4">
    <source>
        <dbReference type="Proteomes" id="UP001499854"/>
    </source>
</evidence>
<dbReference type="EMBL" id="BAAAQM010000052">
    <property type="protein sequence ID" value="GAA1994665.1"/>
    <property type="molecule type" value="Genomic_DNA"/>
</dbReference>
<dbReference type="Pfam" id="PF13229">
    <property type="entry name" value="Beta_helix"/>
    <property type="match status" value="1"/>
</dbReference>
<dbReference type="InterPro" id="IPR013783">
    <property type="entry name" value="Ig-like_fold"/>
</dbReference>
<feature type="compositionally biased region" description="Pro residues" evidence="1">
    <location>
        <begin position="552"/>
        <end position="568"/>
    </location>
</feature>
<dbReference type="Pfam" id="PF00801">
    <property type="entry name" value="PKD"/>
    <property type="match status" value="1"/>
</dbReference>
<name>A0ABN2T029_9ACTN</name>
<dbReference type="Proteomes" id="UP001499854">
    <property type="component" value="Unassembled WGS sequence"/>
</dbReference>
<dbReference type="InterPro" id="IPR007253">
    <property type="entry name" value="Cell_wall-bd_2"/>
</dbReference>